<dbReference type="HOGENOM" id="CLU_833914_0_0_11"/>
<feature type="transmembrane region" description="Helical" evidence="2">
    <location>
        <begin position="273"/>
        <end position="292"/>
    </location>
</feature>
<evidence type="ECO:0000256" key="1">
    <source>
        <dbReference type="SAM" id="MobiDB-lite"/>
    </source>
</evidence>
<evidence type="ECO:0000256" key="2">
    <source>
        <dbReference type="SAM" id="Phobius"/>
    </source>
</evidence>
<dbReference type="Gene3D" id="2.60.40.230">
    <property type="entry name" value="Neocarzinostatin-like"/>
    <property type="match status" value="1"/>
</dbReference>
<proteinExistence type="predicted"/>
<name>D1BCT7_SANKS</name>
<feature type="compositionally biased region" description="Acidic residues" evidence="1">
    <location>
        <begin position="231"/>
        <end position="241"/>
    </location>
</feature>
<dbReference type="OrthoDB" id="4775562at2"/>
<protein>
    <recommendedName>
        <fullName evidence="6">Htaa protein</fullName>
    </recommendedName>
</protein>
<dbReference type="eggNOG" id="ENOG502Z8P3">
    <property type="taxonomic scope" value="Bacteria"/>
</dbReference>
<evidence type="ECO:0000313" key="5">
    <source>
        <dbReference type="Proteomes" id="UP000000322"/>
    </source>
</evidence>
<feature type="region of interest" description="Disordered" evidence="1">
    <location>
        <begin position="299"/>
        <end position="333"/>
    </location>
</feature>
<evidence type="ECO:0000256" key="3">
    <source>
        <dbReference type="SAM" id="SignalP"/>
    </source>
</evidence>
<dbReference type="AlphaFoldDB" id="D1BCT7"/>
<sequence length="333" mass="32518">MLRPVSPRPSATRSALARAGAVVLLTSVGLVGLSTTASADPQVTVTDESGTSDGTVTAGSVVTVSGSGFQSVQGGAGGIYVVFGWVDDAEGGAWRPSNGGATGADYLYAPDTEDAENAGFQRFVAFPGSGTAAAANGGVIAEDGSWSTPLTVPAAQFDAMDRAGDAAPVDCTQVQCGVITFGAHGIKNATNETFTPLTFSDAAAEAAAAEAEAAETAAAALEEQEAAAALAEEEAEAEADATTEPADAATTEAPTPAPADTDDDALLSPSARLALSIGGGVAALTVLVVLGIRKIRAREAAATQSGPAGGEPEGSADGTTTDGTPGDGPSTAS</sequence>
<feature type="chain" id="PRO_5003020564" description="Htaa protein" evidence="3">
    <location>
        <begin position="40"/>
        <end position="333"/>
    </location>
</feature>
<dbReference type="RefSeq" id="WP_012866004.1">
    <property type="nucleotide sequence ID" value="NC_013521.1"/>
</dbReference>
<feature type="compositionally biased region" description="Low complexity" evidence="1">
    <location>
        <begin position="242"/>
        <end position="254"/>
    </location>
</feature>
<evidence type="ECO:0000313" key="4">
    <source>
        <dbReference type="EMBL" id="ACZ20935.1"/>
    </source>
</evidence>
<keyword evidence="3" id="KW-0732">Signal</keyword>
<feature type="region of interest" description="Disordered" evidence="1">
    <location>
        <begin position="223"/>
        <end position="265"/>
    </location>
</feature>
<reference evidence="4 5" key="1">
    <citation type="journal article" date="2009" name="Stand. Genomic Sci.">
        <title>Complete genome sequence of Sanguibacter keddieii type strain (ST-74).</title>
        <authorList>
            <person name="Ivanova N."/>
            <person name="Sikorski J."/>
            <person name="Sims D."/>
            <person name="Brettin T."/>
            <person name="Detter J.C."/>
            <person name="Han C."/>
            <person name="Lapidus A."/>
            <person name="Copeland A."/>
            <person name="Glavina Del Rio T."/>
            <person name="Nolan M."/>
            <person name="Chen F."/>
            <person name="Lucas S."/>
            <person name="Tice H."/>
            <person name="Cheng J.F."/>
            <person name="Bruce D."/>
            <person name="Goodwin L."/>
            <person name="Pitluck S."/>
            <person name="Pati A."/>
            <person name="Mavromatis K."/>
            <person name="Chen A."/>
            <person name="Palaniappan K."/>
            <person name="D'haeseleer P."/>
            <person name="Chain P."/>
            <person name="Bristow J."/>
            <person name="Eisen J.A."/>
            <person name="Markowitz V."/>
            <person name="Hugenholtz P."/>
            <person name="Goker M."/>
            <person name="Pukall R."/>
            <person name="Klenk H.P."/>
            <person name="Kyrpides N.C."/>
        </authorList>
    </citation>
    <scope>NUCLEOTIDE SEQUENCE [LARGE SCALE GENOMIC DNA]</scope>
    <source>
        <strain evidence="5">ATCC 51767 / DSM 10542 / NCFB 3025 / ST-74</strain>
    </source>
</reference>
<keyword evidence="2" id="KW-0812">Transmembrane</keyword>
<accession>D1BCT7</accession>
<evidence type="ECO:0008006" key="6">
    <source>
        <dbReference type="Google" id="ProtNLM"/>
    </source>
</evidence>
<dbReference type="STRING" id="446469.Sked_09860"/>
<keyword evidence="2" id="KW-1133">Transmembrane helix</keyword>
<organism evidence="4 5">
    <name type="scientific">Sanguibacter keddieii (strain ATCC 51767 / DSM 10542 / NCFB 3025 / ST-74)</name>
    <dbReference type="NCBI Taxonomy" id="446469"/>
    <lineage>
        <taxon>Bacteria</taxon>
        <taxon>Bacillati</taxon>
        <taxon>Actinomycetota</taxon>
        <taxon>Actinomycetes</taxon>
        <taxon>Micrococcales</taxon>
        <taxon>Sanguibacteraceae</taxon>
        <taxon>Sanguibacter</taxon>
    </lineage>
</organism>
<feature type="signal peptide" evidence="3">
    <location>
        <begin position="1"/>
        <end position="39"/>
    </location>
</feature>
<feature type="compositionally biased region" description="Low complexity" evidence="1">
    <location>
        <begin position="315"/>
        <end position="333"/>
    </location>
</feature>
<dbReference type="Proteomes" id="UP000000322">
    <property type="component" value="Chromosome"/>
</dbReference>
<keyword evidence="5" id="KW-1185">Reference proteome</keyword>
<dbReference type="EMBL" id="CP001819">
    <property type="protein sequence ID" value="ACZ20935.1"/>
    <property type="molecule type" value="Genomic_DNA"/>
</dbReference>
<dbReference type="KEGG" id="ske:Sked_09860"/>
<gene>
    <name evidence="4" type="ordered locus">Sked_09860</name>
</gene>
<keyword evidence="2" id="KW-0472">Membrane</keyword>